<dbReference type="RefSeq" id="WP_255922269.1">
    <property type="nucleotide sequence ID" value="NZ_JANFNG010000020.1"/>
</dbReference>
<proteinExistence type="predicted"/>
<feature type="region of interest" description="Disordered" evidence="1">
    <location>
        <begin position="41"/>
        <end position="81"/>
    </location>
</feature>
<feature type="region of interest" description="Disordered" evidence="1">
    <location>
        <begin position="1"/>
        <end position="21"/>
    </location>
</feature>
<dbReference type="EMBL" id="JANFNG010000020">
    <property type="protein sequence ID" value="MCQ4083332.1"/>
    <property type="molecule type" value="Genomic_DNA"/>
</dbReference>
<keyword evidence="3" id="KW-1185">Reference proteome</keyword>
<organism evidence="2 3">
    <name type="scientific">Streptomyces humicola</name>
    <dbReference type="NCBI Taxonomy" id="2953240"/>
    <lineage>
        <taxon>Bacteria</taxon>
        <taxon>Bacillati</taxon>
        <taxon>Actinomycetota</taxon>
        <taxon>Actinomycetes</taxon>
        <taxon>Kitasatosporales</taxon>
        <taxon>Streptomycetaceae</taxon>
        <taxon>Streptomyces</taxon>
    </lineage>
</organism>
<comment type="caution">
    <text evidence="2">The sequence shown here is derived from an EMBL/GenBank/DDBJ whole genome shotgun (WGS) entry which is preliminary data.</text>
</comment>
<dbReference type="Proteomes" id="UP001057702">
    <property type="component" value="Unassembled WGS sequence"/>
</dbReference>
<evidence type="ECO:0000313" key="3">
    <source>
        <dbReference type="Proteomes" id="UP001057702"/>
    </source>
</evidence>
<feature type="compositionally biased region" description="Low complexity" evidence="1">
    <location>
        <begin position="41"/>
        <end position="70"/>
    </location>
</feature>
<sequence length="344" mass="35471">MPWYPGSGDRHPLAPARPAARPVGRRAVLLGAAGTVLGAAGCSGGSTSPRTTSSPAPSPHTTSPATAALPRTTRWRPDGNDIDGDVKLRAVQLIEVIGTWSAGQGGAARAGARVAALGLPSGLVQQAGPLLPTADQAALQVIEAQYGGILADSASVLVVCRQWTANGSSVVAGGTTVDVRLSRAQPRWTVTALHPARPGSAAASLPGDAHRVLAHSRIELPPDAVADVRSGTIHESVLRAILQLAGAYRMYVSVIRSGHPIDVFGTTRPSDHPRGRAFDVWQINGHAVVDAATSRSLIETFMRDAAAAGSYNVGGPVLLSGGATPDQFFSDDTHHDHVHIGFSS</sequence>
<evidence type="ECO:0000256" key="1">
    <source>
        <dbReference type="SAM" id="MobiDB-lite"/>
    </source>
</evidence>
<evidence type="ECO:0000313" key="2">
    <source>
        <dbReference type="EMBL" id="MCQ4083332.1"/>
    </source>
</evidence>
<gene>
    <name evidence="2" type="ORF">NGB36_22680</name>
</gene>
<accession>A0ABT1Q3L1</accession>
<protein>
    <submittedName>
        <fullName evidence="2">Uncharacterized protein</fullName>
    </submittedName>
</protein>
<name>A0ABT1Q3L1_9ACTN</name>
<reference evidence="2" key="1">
    <citation type="submission" date="2022-06" db="EMBL/GenBank/DDBJ databases">
        <title>Draft genome sequence of Streptomyces sp. RB6PN25 isolated from peat swamp forest in Thailand.</title>
        <authorList>
            <person name="Duangmal K."/>
            <person name="Klaysubun C."/>
        </authorList>
    </citation>
    <scope>NUCLEOTIDE SEQUENCE</scope>
    <source>
        <strain evidence="2">RB6PN25</strain>
    </source>
</reference>